<dbReference type="EMBL" id="JACCEW010000002">
    <property type="protein sequence ID" value="NYT36785.1"/>
    <property type="molecule type" value="Genomic_DNA"/>
</dbReference>
<dbReference type="RefSeq" id="WP_129968720.1">
    <property type="nucleotide sequence ID" value="NZ_JACCEW010000002.1"/>
</dbReference>
<dbReference type="PANTHER" id="PTHR44051">
    <property type="entry name" value="GLUTATHIONE S-TRANSFERASE-RELATED"/>
    <property type="match status" value="1"/>
</dbReference>
<dbReference type="CDD" id="cd03188">
    <property type="entry name" value="GST_C_Beta"/>
    <property type="match status" value="1"/>
</dbReference>
<proteinExistence type="inferred from homology"/>
<organism evidence="4 5">
    <name type="scientific">Allopusillimonas soli</name>
    <dbReference type="NCBI Taxonomy" id="659016"/>
    <lineage>
        <taxon>Bacteria</taxon>
        <taxon>Pseudomonadati</taxon>
        <taxon>Pseudomonadota</taxon>
        <taxon>Betaproteobacteria</taxon>
        <taxon>Burkholderiales</taxon>
        <taxon>Alcaligenaceae</taxon>
        <taxon>Allopusillimonas</taxon>
    </lineage>
</organism>
<evidence type="ECO:0000259" key="3">
    <source>
        <dbReference type="PROSITE" id="PS50405"/>
    </source>
</evidence>
<dbReference type="PROSITE" id="PS50405">
    <property type="entry name" value="GST_CTER"/>
    <property type="match status" value="1"/>
</dbReference>
<dbReference type="SFLD" id="SFLDG00358">
    <property type="entry name" value="Main_(cytGST)"/>
    <property type="match status" value="1"/>
</dbReference>
<keyword evidence="5" id="KW-1185">Reference proteome</keyword>
<dbReference type="SFLD" id="SFLDG01150">
    <property type="entry name" value="Main.1:_Beta-like"/>
    <property type="match status" value="1"/>
</dbReference>
<dbReference type="OrthoDB" id="8772754at2"/>
<dbReference type="GO" id="GO:0016740">
    <property type="term" value="F:transferase activity"/>
    <property type="evidence" value="ECO:0007669"/>
    <property type="project" value="UniProtKB-KW"/>
</dbReference>
<gene>
    <name evidence="4" type="ORF">H0A68_07855</name>
</gene>
<dbReference type="InterPro" id="IPR004045">
    <property type="entry name" value="Glutathione_S-Trfase_N"/>
</dbReference>
<protein>
    <submittedName>
        <fullName evidence="4">Glutathione S-transferase family protein</fullName>
    </submittedName>
</protein>
<dbReference type="InterPro" id="IPR010987">
    <property type="entry name" value="Glutathione-S-Trfase_C-like"/>
</dbReference>
<dbReference type="Pfam" id="PF00043">
    <property type="entry name" value="GST_C"/>
    <property type="match status" value="1"/>
</dbReference>
<comment type="caution">
    <text evidence="4">The sequence shown here is derived from an EMBL/GenBank/DDBJ whole genome shotgun (WGS) entry which is preliminary data.</text>
</comment>
<evidence type="ECO:0000259" key="2">
    <source>
        <dbReference type="PROSITE" id="PS50404"/>
    </source>
</evidence>
<dbReference type="InterPro" id="IPR040079">
    <property type="entry name" value="Glutathione_S-Trfase"/>
</dbReference>
<evidence type="ECO:0000313" key="5">
    <source>
        <dbReference type="Proteomes" id="UP000580517"/>
    </source>
</evidence>
<dbReference type="Gene3D" id="3.40.30.10">
    <property type="entry name" value="Glutaredoxin"/>
    <property type="match status" value="1"/>
</dbReference>
<dbReference type="AlphaFoldDB" id="A0A853F843"/>
<dbReference type="Proteomes" id="UP000580517">
    <property type="component" value="Unassembled WGS sequence"/>
</dbReference>
<dbReference type="SFLD" id="SFLDS00019">
    <property type="entry name" value="Glutathione_Transferase_(cytos"/>
    <property type="match status" value="1"/>
</dbReference>
<reference evidence="4 5" key="1">
    <citation type="submission" date="2020-07" db="EMBL/GenBank/DDBJ databases">
        <title>Taxonomic revisions and descriptions of new bacterial species based on genomic comparisons in the high-G+C-content subgroup of the family Alcaligenaceae.</title>
        <authorList>
            <person name="Szabo A."/>
            <person name="Felfoldi T."/>
        </authorList>
    </citation>
    <scope>NUCLEOTIDE SEQUENCE [LARGE SCALE GENOMIC DNA]</scope>
    <source>
        <strain evidence="4 5">DSM 25264</strain>
    </source>
</reference>
<dbReference type="InterPro" id="IPR036282">
    <property type="entry name" value="Glutathione-S-Trfase_C_sf"/>
</dbReference>
<dbReference type="SUPFAM" id="SSF47616">
    <property type="entry name" value="GST C-terminal domain-like"/>
    <property type="match status" value="1"/>
</dbReference>
<evidence type="ECO:0000313" key="4">
    <source>
        <dbReference type="EMBL" id="NYT36785.1"/>
    </source>
</evidence>
<sequence>MKLYYLPGACPLATHIALEWIGAPYEAVKVSREEIKQAPYLAKNPMGAVPTLEDGDFTLTQSAAILEYIAELHPEARLMPETPRERAETRRWLGLCNADLHRTFANIFGAQALVDDETGRAQLIKNSAAKLVATFAVADRQMEGKTWISGERSIADPYLYVLMRWAKAKEVDISHLKNLAAFFDRMEADAGVQAALKAQGLA</sequence>
<dbReference type="SUPFAM" id="SSF52833">
    <property type="entry name" value="Thioredoxin-like"/>
    <property type="match status" value="1"/>
</dbReference>
<feature type="domain" description="GST C-terminal" evidence="3">
    <location>
        <begin position="82"/>
        <end position="202"/>
    </location>
</feature>
<dbReference type="InterPro" id="IPR004046">
    <property type="entry name" value="GST_C"/>
</dbReference>
<dbReference type="Pfam" id="PF02798">
    <property type="entry name" value="GST_N"/>
    <property type="match status" value="1"/>
</dbReference>
<comment type="similarity">
    <text evidence="1">Belongs to the GST superfamily.</text>
</comment>
<feature type="domain" description="GST N-terminal" evidence="2">
    <location>
        <begin position="1"/>
        <end position="77"/>
    </location>
</feature>
<dbReference type="InterPro" id="IPR036249">
    <property type="entry name" value="Thioredoxin-like_sf"/>
</dbReference>
<dbReference type="CDD" id="cd03057">
    <property type="entry name" value="GST_N_Beta"/>
    <property type="match status" value="1"/>
</dbReference>
<name>A0A853F843_9BURK</name>
<dbReference type="PROSITE" id="PS50404">
    <property type="entry name" value="GST_NTER"/>
    <property type="match status" value="1"/>
</dbReference>
<keyword evidence="4" id="KW-0808">Transferase</keyword>
<evidence type="ECO:0000256" key="1">
    <source>
        <dbReference type="RuleBase" id="RU003494"/>
    </source>
</evidence>
<dbReference type="Gene3D" id="1.20.1050.10">
    <property type="match status" value="1"/>
</dbReference>
<accession>A0A853F843</accession>
<dbReference type="PANTHER" id="PTHR44051:SF8">
    <property type="entry name" value="GLUTATHIONE S-TRANSFERASE GSTA"/>
    <property type="match status" value="1"/>
</dbReference>